<dbReference type="Gene3D" id="6.10.200.10">
    <property type="entry name" value="Regulatory phage protein Cox"/>
    <property type="match status" value="1"/>
</dbReference>
<evidence type="ECO:0000313" key="2">
    <source>
        <dbReference type="EMBL" id="CRY69156.1"/>
    </source>
</evidence>
<dbReference type="RefSeq" id="WP_072103409.1">
    <property type="nucleotide sequence ID" value="NZ_CAWMMU010000036.1"/>
</dbReference>
<proteinExistence type="predicted"/>
<name>A0ABP2A279_9GAMM</name>
<dbReference type="Pfam" id="PF10743">
    <property type="entry name" value="Phage_Cox"/>
    <property type="match status" value="1"/>
</dbReference>
<reference evidence="2 3" key="1">
    <citation type="submission" date="2015-03" db="EMBL/GenBank/DDBJ databases">
        <authorList>
            <consortium name="Pathogen Informatics"/>
            <person name="Murphy D."/>
        </authorList>
    </citation>
    <scope>NUCLEOTIDE SEQUENCE [LARGE SCALE GENOMIC DNA]</scope>
    <source>
        <strain evidence="3">type strain: CIP110230</strain>
    </source>
</reference>
<keyword evidence="3" id="KW-1185">Reference proteome</keyword>
<accession>A0ABP2A279</accession>
<dbReference type="InterPro" id="IPR038147">
    <property type="entry name" value="Cox_sf"/>
</dbReference>
<gene>
    <name evidence="2" type="primary">cox_2</name>
    <name evidence="2" type="ORF">ERS137968_04296</name>
</gene>
<comment type="caution">
    <text evidence="2">The sequence shown here is derived from an EMBL/GenBank/DDBJ whole genome shotgun (WGS) entry which is preliminary data.</text>
</comment>
<evidence type="ECO:0000313" key="3">
    <source>
        <dbReference type="Proteomes" id="UP000044625"/>
    </source>
</evidence>
<dbReference type="EMBL" id="CWJL01000036">
    <property type="protein sequence ID" value="CRY69156.1"/>
    <property type="molecule type" value="Genomic_DNA"/>
</dbReference>
<sequence>MQQVSETSSVLVSVEFFANYIGKTPKAIRQMVAAGKLPVIRLKNPQNLDGEGEILIHRGEWDEYANQLARIATPEWHAWKDRLVTTRPPAKAKRKVTGANTSTVKADKKISGQRGLAS</sequence>
<organism evidence="2 3">
    <name type="scientific">Yersinia pekkanenii</name>
    <dbReference type="NCBI Taxonomy" id="1288385"/>
    <lineage>
        <taxon>Bacteria</taxon>
        <taxon>Pseudomonadati</taxon>
        <taxon>Pseudomonadota</taxon>
        <taxon>Gammaproteobacteria</taxon>
        <taxon>Enterobacterales</taxon>
        <taxon>Yersiniaceae</taxon>
        <taxon>Yersinia</taxon>
    </lineage>
</organism>
<dbReference type="Proteomes" id="UP000044625">
    <property type="component" value="Unassembled WGS sequence"/>
</dbReference>
<dbReference type="InterPro" id="IPR019679">
    <property type="entry name" value="Phage_P2_Cox"/>
</dbReference>
<evidence type="ECO:0000256" key="1">
    <source>
        <dbReference type="SAM" id="MobiDB-lite"/>
    </source>
</evidence>
<protein>
    <submittedName>
        <fullName evidence="2">Bacteriophage regulatory protein</fullName>
    </submittedName>
</protein>
<feature type="region of interest" description="Disordered" evidence="1">
    <location>
        <begin position="88"/>
        <end position="118"/>
    </location>
</feature>